<sequence length="161" mass="16464">MPSLAFSMHVSTGGSSFSKSWILRSAVAVQTPFGPVTVSFTTTISSLVPGNALYVWVVLSSADVVSSPKSHRKEAPPVSPDGLNTTSCPISTLTGTSKAACGALCTVNCASVTCWFTVRRMTWPNLPAGNVAGSIVIFPSPIVIPSVAGTASMTPSAGETS</sequence>
<name>A0A645EAF2_9ZZZZ</name>
<organism evidence="1">
    <name type="scientific">bioreactor metagenome</name>
    <dbReference type="NCBI Taxonomy" id="1076179"/>
    <lineage>
        <taxon>unclassified sequences</taxon>
        <taxon>metagenomes</taxon>
        <taxon>ecological metagenomes</taxon>
    </lineage>
</organism>
<gene>
    <name evidence="1" type="ORF">SDC9_146204</name>
</gene>
<comment type="caution">
    <text evidence="1">The sequence shown here is derived from an EMBL/GenBank/DDBJ whole genome shotgun (WGS) entry which is preliminary data.</text>
</comment>
<accession>A0A645EAF2</accession>
<protein>
    <submittedName>
        <fullName evidence="1">Uncharacterized protein</fullName>
    </submittedName>
</protein>
<reference evidence="1" key="1">
    <citation type="submission" date="2019-08" db="EMBL/GenBank/DDBJ databases">
        <authorList>
            <person name="Kucharzyk K."/>
            <person name="Murdoch R.W."/>
            <person name="Higgins S."/>
            <person name="Loffler F."/>
        </authorList>
    </citation>
    <scope>NUCLEOTIDE SEQUENCE</scope>
</reference>
<dbReference type="AlphaFoldDB" id="A0A645EAF2"/>
<dbReference type="EMBL" id="VSSQ01045139">
    <property type="protein sequence ID" value="MPM99014.1"/>
    <property type="molecule type" value="Genomic_DNA"/>
</dbReference>
<proteinExistence type="predicted"/>
<evidence type="ECO:0000313" key="1">
    <source>
        <dbReference type="EMBL" id="MPM99014.1"/>
    </source>
</evidence>